<feature type="non-terminal residue" evidence="1">
    <location>
        <position position="1"/>
    </location>
</feature>
<dbReference type="Proteomes" id="UP000257109">
    <property type="component" value="Unassembled WGS sequence"/>
</dbReference>
<proteinExistence type="predicted"/>
<comment type="caution">
    <text evidence="1">The sequence shown here is derived from an EMBL/GenBank/DDBJ whole genome shotgun (WGS) entry which is preliminary data.</text>
</comment>
<dbReference type="AlphaFoldDB" id="A0A371IFY7"/>
<sequence length="91" mass="10481">MSQISYISTVESLMYVMVCTRHCGSGIKYIVRDYVDSNFASDLDKRKSTTNCVFTCRMSGKLIIQIINYFSFIYNTKAKYMIATQTCKEVI</sequence>
<organism evidence="1 2">
    <name type="scientific">Mucuna pruriens</name>
    <name type="common">Velvet bean</name>
    <name type="synonym">Dolichos pruriens</name>
    <dbReference type="NCBI Taxonomy" id="157652"/>
    <lineage>
        <taxon>Eukaryota</taxon>
        <taxon>Viridiplantae</taxon>
        <taxon>Streptophyta</taxon>
        <taxon>Embryophyta</taxon>
        <taxon>Tracheophyta</taxon>
        <taxon>Spermatophyta</taxon>
        <taxon>Magnoliopsida</taxon>
        <taxon>eudicotyledons</taxon>
        <taxon>Gunneridae</taxon>
        <taxon>Pentapetalae</taxon>
        <taxon>rosids</taxon>
        <taxon>fabids</taxon>
        <taxon>Fabales</taxon>
        <taxon>Fabaceae</taxon>
        <taxon>Papilionoideae</taxon>
        <taxon>50 kb inversion clade</taxon>
        <taxon>NPAAA clade</taxon>
        <taxon>indigoferoid/millettioid clade</taxon>
        <taxon>Phaseoleae</taxon>
        <taxon>Mucuna</taxon>
    </lineage>
</organism>
<dbReference type="EMBL" id="QJKJ01000165">
    <property type="protein sequence ID" value="RDY13969.1"/>
    <property type="molecule type" value="Genomic_DNA"/>
</dbReference>
<gene>
    <name evidence="1" type="ORF">CR513_01032</name>
</gene>
<accession>A0A371IFY7</accession>
<evidence type="ECO:0000313" key="2">
    <source>
        <dbReference type="Proteomes" id="UP000257109"/>
    </source>
</evidence>
<evidence type="ECO:0000313" key="1">
    <source>
        <dbReference type="EMBL" id="RDY13969.1"/>
    </source>
</evidence>
<reference evidence="1" key="1">
    <citation type="submission" date="2018-05" db="EMBL/GenBank/DDBJ databases">
        <title>Draft genome of Mucuna pruriens seed.</title>
        <authorList>
            <person name="Nnadi N.E."/>
            <person name="Vos R."/>
            <person name="Hasami M.H."/>
            <person name="Devisetty U.K."/>
            <person name="Aguiy J.C."/>
        </authorList>
    </citation>
    <scope>NUCLEOTIDE SEQUENCE [LARGE SCALE GENOMIC DNA]</scope>
    <source>
        <strain evidence="1">JCA_2017</strain>
    </source>
</reference>
<protein>
    <submittedName>
        <fullName evidence="1">Uncharacterized protein</fullName>
    </submittedName>
</protein>
<keyword evidence="2" id="KW-1185">Reference proteome</keyword>
<name>A0A371IFY7_MUCPR</name>